<feature type="compositionally biased region" description="Polar residues" evidence="2">
    <location>
        <begin position="435"/>
        <end position="453"/>
    </location>
</feature>
<keyword evidence="1" id="KW-1015">Disulfide bond</keyword>
<dbReference type="AlphaFoldDB" id="A0A8S3PZ22"/>
<dbReference type="InterPro" id="IPR000742">
    <property type="entry name" value="EGF"/>
</dbReference>
<feature type="region of interest" description="Disordered" evidence="2">
    <location>
        <begin position="63"/>
        <end position="86"/>
    </location>
</feature>
<protein>
    <recommendedName>
        <fullName evidence="3">EGF-like domain-containing protein</fullName>
    </recommendedName>
</protein>
<comment type="caution">
    <text evidence="1">Lacks conserved residue(s) required for the propagation of feature annotation.</text>
</comment>
<accession>A0A8S3PZ22</accession>
<comment type="caution">
    <text evidence="4">The sequence shown here is derived from an EMBL/GenBank/DDBJ whole genome shotgun (WGS) entry which is preliminary data.</text>
</comment>
<gene>
    <name evidence="4" type="ORF">MEDL_2511</name>
</gene>
<sequence>MSPLRGEGENGEQCPGNYCSMFEGICKNGGTCISIGCKGECECTKDFTGHNCEVPITALTTLAPEKKTEAPKKKETKPTTDNTNEKMSVILSLFRMMSHPRPKVTNHIVKKENVIKVSNKKDSDKDSQSYDRTRENFPSRFEPLSEKKQDESSNDKESSDRPKESQRIKHINNESSDRPKESQRIKQINNESSDRSMESPKTKQINKSNTQDNGGESKSKSLITEKVDKKIVSTSESVEKNEISTVAKKTSVKHTTELSLTTSDTLKIINTTPTTTTHVTVAAIQEKTASPLLSTTNSGSITTIQSTPSSISTTPDKVEKRFNEDALTFSGKTRKVVPKVFHAPQWRSLPQETTTVKTNVLIDGKIDEQQNHSSLNNSDILAHMANAGDKVLSSTTLSNMYLTHKLLSKSRIFVSTVPNKTIRPESTKKPPVTLDNASTQSQVQNNGGKNKQSAVKERSTSIDLAKEEIALAAKRIVIANSFVVTTTSLPTKSIKAGNVGNLVTITQPPYVKSTSHMLKQGTQNMATKTSTILPITNNLSTSSLKNLETTTTSIGILGNSPTTVMMSTTKSPSKPRLRKSLLSHNSGDIQNHKRTNY</sequence>
<organism evidence="4 5">
    <name type="scientific">Mytilus edulis</name>
    <name type="common">Blue mussel</name>
    <dbReference type="NCBI Taxonomy" id="6550"/>
    <lineage>
        <taxon>Eukaryota</taxon>
        <taxon>Metazoa</taxon>
        <taxon>Spiralia</taxon>
        <taxon>Lophotrochozoa</taxon>
        <taxon>Mollusca</taxon>
        <taxon>Bivalvia</taxon>
        <taxon>Autobranchia</taxon>
        <taxon>Pteriomorphia</taxon>
        <taxon>Mytilida</taxon>
        <taxon>Mytiloidea</taxon>
        <taxon>Mytilidae</taxon>
        <taxon>Mytilinae</taxon>
        <taxon>Mytilus</taxon>
    </lineage>
</organism>
<feature type="compositionally biased region" description="Polar residues" evidence="2">
    <location>
        <begin position="202"/>
        <end position="214"/>
    </location>
</feature>
<feature type="region of interest" description="Disordered" evidence="2">
    <location>
        <begin position="561"/>
        <end position="597"/>
    </location>
</feature>
<evidence type="ECO:0000313" key="5">
    <source>
        <dbReference type="Proteomes" id="UP000683360"/>
    </source>
</evidence>
<proteinExistence type="predicted"/>
<feature type="region of interest" description="Disordered" evidence="2">
    <location>
        <begin position="101"/>
        <end position="222"/>
    </location>
</feature>
<feature type="domain" description="EGF-like" evidence="3">
    <location>
        <begin position="15"/>
        <end position="53"/>
    </location>
</feature>
<reference evidence="4" key="1">
    <citation type="submission" date="2021-03" db="EMBL/GenBank/DDBJ databases">
        <authorList>
            <person name="Bekaert M."/>
        </authorList>
    </citation>
    <scope>NUCLEOTIDE SEQUENCE</scope>
</reference>
<dbReference type="EMBL" id="CAJPWZ010000151">
    <property type="protein sequence ID" value="CAG2186953.1"/>
    <property type="molecule type" value="Genomic_DNA"/>
</dbReference>
<feature type="compositionally biased region" description="Basic and acidic residues" evidence="2">
    <location>
        <begin position="109"/>
        <end position="184"/>
    </location>
</feature>
<dbReference type="PROSITE" id="PS00022">
    <property type="entry name" value="EGF_1"/>
    <property type="match status" value="1"/>
</dbReference>
<feature type="disulfide bond" evidence="1">
    <location>
        <begin position="43"/>
        <end position="52"/>
    </location>
</feature>
<evidence type="ECO:0000256" key="1">
    <source>
        <dbReference type="PROSITE-ProRule" id="PRU00076"/>
    </source>
</evidence>
<dbReference type="Gene3D" id="2.10.25.10">
    <property type="entry name" value="Laminin"/>
    <property type="match status" value="1"/>
</dbReference>
<feature type="compositionally biased region" description="Basic and acidic residues" evidence="2">
    <location>
        <begin position="64"/>
        <end position="78"/>
    </location>
</feature>
<evidence type="ECO:0000313" key="4">
    <source>
        <dbReference type="EMBL" id="CAG2186953.1"/>
    </source>
</evidence>
<name>A0A8S3PZ22_MYTED</name>
<dbReference type="PROSITE" id="PS50026">
    <property type="entry name" value="EGF_3"/>
    <property type="match status" value="1"/>
</dbReference>
<dbReference type="CDD" id="cd00054">
    <property type="entry name" value="EGF_CA"/>
    <property type="match status" value="1"/>
</dbReference>
<feature type="compositionally biased region" description="Polar residues" evidence="2">
    <location>
        <begin position="561"/>
        <end position="572"/>
    </location>
</feature>
<dbReference type="SUPFAM" id="SSF57196">
    <property type="entry name" value="EGF/Laminin"/>
    <property type="match status" value="1"/>
</dbReference>
<evidence type="ECO:0000259" key="3">
    <source>
        <dbReference type="PROSITE" id="PS50026"/>
    </source>
</evidence>
<feature type="compositionally biased region" description="Basic and acidic residues" evidence="2">
    <location>
        <begin position="192"/>
        <end position="201"/>
    </location>
</feature>
<dbReference type="Proteomes" id="UP000683360">
    <property type="component" value="Unassembled WGS sequence"/>
</dbReference>
<keyword evidence="1" id="KW-0245">EGF-like domain</keyword>
<feature type="region of interest" description="Disordered" evidence="2">
    <location>
        <begin position="421"/>
        <end position="459"/>
    </location>
</feature>
<dbReference type="OrthoDB" id="6120929at2759"/>
<keyword evidence="5" id="KW-1185">Reference proteome</keyword>
<evidence type="ECO:0000256" key="2">
    <source>
        <dbReference type="SAM" id="MobiDB-lite"/>
    </source>
</evidence>